<gene>
    <name evidence="1" type="ORF">B1R32_107180</name>
</gene>
<evidence type="ECO:0000313" key="1">
    <source>
        <dbReference type="EMBL" id="PQV64154.1"/>
    </source>
</evidence>
<dbReference type="InParanoid" id="A0A2S8STM2"/>
<dbReference type="Proteomes" id="UP000237684">
    <property type="component" value="Unassembled WGS sequence"/>
</dbReference>
<proteinExistence type="predicted"/>
<dbReference type="AlphaFoldDB" id="A0A2S8STM2"/>
<dbReference type="SUPFAM" id="SSF52141">
    <property type="entry name" value="Uracil-DNA glycosylase-like"/>
    <property type="match status" value="1"/>
</dbReference>
<sequence>MLSNFEYPLLKSEAERKRRRDLLLEPHMKPLSHYLCALRAKLAEDAHIPDFDPCDDGINARAMFLFEAPQTQVQSGFISQENPDQTATNYRGLFAEAGINRKDTLVWNVVPWRVEKHIDATDVGRALPHIQELLSLLPHLEVIVLMGMQTWIAEPHLKTISRANIKRSWTTSALSFNAHKKRPEVLSVFQQVAAILNG</sequence>
<reference evidence="1 2" key="1">
    <citation type="journal article" date="2018" name="Syst. Appl. Microbiol.">
        <title>Abditibacterium utsteinense sp. nov., the first cultivated member of candidate phylum FBP, isolated from ice-free Antarctic soil samples.</title>
        <authorList>
            <person name="Tahon G."/>
            <person name="Tytgat B."/>
            <person name="Lebbe L."/>
            <person name="Carlier A."/>
            <person name="Willems A."/>
        </authorList>
    </citation>
    <scope>NUCLEOTIDE SEQUENCE [LARGE SCALE GENOMIC DNA]</scope>
    <source>
        <strain evidence="1 2">LMG 29911</strain>
    </source>
</reference>
<keyword evidence="2" id="KW-1185">Reference proteome</keyword>
<evidence type="ECO:0000313" key="2">
    <source>
        <dbReference type="Proteomes" id="UP000237684"/>
    </source>
</evidence>
<organism evidence="1 2">
    <name type="scientific">Abditibacterium utsteinense</name>
    <dbReference type="NCBI Taxonomy" id="1960156"/>
    <lineage>
        <taxon>Bacteria</taxon>
        <taxon>Pseudomonadati</taxon>
        <taxon>Abditibacteriota</taxon>
        <taxon>Abditibacteriia</taxon>
        <taxon>Abditibacteriales</taxon>
        <taxon>Abditibacteriaceae</taxon>
        <taxon>Abditibacterium</taxon>
    </lineage>
</organism>
<dbReference type="CDD" id="cd10035">
    <property type="entry name" value="UDG_like"/>
    <property type="match status" value="1"/>
</dbReference>
<accession>A0A2S8STM2</accession>
<protein>
    <recommendedName>
        <fullName evidence="3">Uracil DNA glycosylase superfamily protein</fullName>
    </recommendedName>
</protein>
<dbReference type="RefSeq" id="WP_105483618.1">
    <property type="nucleotide sequence ID" value="NZ_NIGF01000007.1"/>
</dbReference>
<name>A0A2S8STM2_9BACT</name>
<dbReference type="EMBL" id="NIGF01000007">
    <property type="protein sequence ID" value="PQV64154.1"/>
    <property type="molecule type" value="Genomic_DNA"/>
</dbReference>
<dbReference type="OrthoDB" id="4452717at2"/>
<evidence type="ECO:0008006" key="3">
    <source>
        <dbReference type="Google" id="ProtNLM"/>
    </source>
</evidence>
<dbReference type="Gene3D" id="3.40.470.10">
    <property type="entry name" value="Uracil-DNA glycosylase-like domain"/>
    <property type="match status" value="1"/>
</dbReference>
<comment type="caution">
    <text evidence="1">The sequence shown here is derived from an EMBL/GenBank/DDBJ whole genome shotgun (WGS) entry which is preliminary data.</text>
</comment>
<dbReference type="InterPro" id="IPR036895">
    <property type="entry name" value="Uracil-DNA_glycosylase-like_sf"/>
</dbReference>